<dbReference type="AlphaFoldDB" id="A0A6J2K3U5"/>
<evidence type="ECO:0000313" key="2">
    <source>
        <dbReference type="Proteomes" id="UP000504629"/>
    </source>
</evidence>
<dbReference type="Proteomes" id="UP000504629">
    <property type="component" value="Unplaced"/>
</dbReference>
<reference evidence="3" key="1">
    <citation type="submission" date="2025-08" db="UniProtKB">
        <authorList>
            <consortium name="RefSeq"/>
        </authorList>
    </citation>
    <scope>IDENTIFICATION</scope>
    <source>
        <tissue evidence="3">Silk gland</tissue>
    </source>
</reference>
<feature type="region of interest" description="Disordered" evidence="1">
    <location>
        <begin position="1"/>
        <end position="131"/>
    </location>
</feature>
<evidence type="ECO:0000313" key="3">
    <source>
        <dbReference type="RefSeq" id="XP_028035647.1"/>
    </source>
</evidence>
<gene>
    <name evidence="3" type="primary">LOC114247042</name>
</gene>
<accession>A0A6J2K3U5</accession>
<dbReference type="KEGG" id="bman:114247042"/>
<dbReference type="RefSeq" id="XP_028035647.1">
    <property type="nucleotide sequence ID" value="XM_028179846.1"/>
</dbReference>
<proteinExistence type="predicted"/>
<sequence length="131" mass="13657">MTSTPFNVGLNDGARLSSRVLRPPGGGHTNIFDSEPEPPRTGRRAVPPSATSTFSHGQGDEPKATNGTSVATNGQSTPKESPEPQIQQEAPAAAERAPKADSPVRAAPEQPRAEAPKRVRVPPGGFSSGLW</sequence>
<feature type="compositionally biased region" description="Polar residues" evidence="1">
    <location>
        <begin position="65"/>
        <end position="79"/>
    </location>
</feature>
<dbReference type="GeneID" id="114247042"/>
<evidence type="ECO:0000256" key="1">
    <source>
        <dbReference type="SAM" id="MobiDB-lite"/>
    </source>
</evidence>
<organism evidence="2 3">
    <name type="scientific">Bombyx mandarina</name>
    <name type="common">Wild silk moth</name>
    <name type="synonym">Wild silkworm</name>
    <dbReference type="NCBI Taxonomy" id="7092"/>
    <lineage>
        <taxon>Eukaryota</taxon>
        <taxon>Metazoa</taxon>
        <taxon>Ecdysozoa</taxon>
        <taxon>Arthropoda</taxon>
        <taxon>Hexapoda</taxon>
        <taxon>Insecta</taxon>
        <taxon>Pterygota</taxon>
        <taxon>Neoptera</taxon>
        <taxon>Endopterygota</taxon>
        <taxon>Lepidoptera</taxon>
        <taxon>Glossata</taxon>
        <taxon>Ditrysia</taxon>
        <taxon>Bombycoidea</taxon>
        <taxon>Bombycidae</taxon>
        <taxon>Bombycinae</taxon>
        <taxon>Bombyx</taxon>
    </lineage>
</organism>
<keyword evidence="2" id="KW-1185">Reference proteome</keyword>
<name>A0A6J2K3U5_BOMMA</name>
<dbReference type="OrthoDB" id="10071234at2759"/>
<protein>
    <submittedName>
        <fullName evidence="3">Jupiter microtubule associated homolog 1-like</fullName>
    </submittedName>
</protein>
<feature type="compositionally biased region" description="Low complexity" evidence="1">
    <location>
        <begin position="83"/>
        <end position="95"/>
    </location>
</feature>